<organism evidence="1 2">
    <name type="scientific">Mytilus coruscus</name>
    <name type="common">Sea mussel</name>
    <dbReference type="NCBI Taxonomy" id="42192"/>
    <lineage>
        <taxon>Eukaryota</taxon>
        <taxon>Metazoa</taxon>
        <taxon>Spiralia</taxon>
        <taxon>Lophotrochozoa</taxon>
        <taxon>Mollusca</taxon>
        <taxon>Bivalvia</taxon>
        <taxon>Autobranchia</taxon>
        <taxon>Pteriomorphia</taxon>
        <taxon>Mytilida</taxon>
        <taxon>Mytiloidea</taxon>
        <taxon>Mytilidae</taxon>
        <taxon>Mytilinae</taxon>
        <taxon>Mytilus</taxon>
    </lineage>
</organism>
<evidence type="ECO:0008006" key="3">
    <source>
        <dbReference type="Google" id="ProtNLM"/>
    </source>
</evidence>
<dbReference type="InterPro" id="IPR016186">
    <property type="entry name" value="C-type_lectin-like/link_sf"/>
</dbReference>
<dbReference type="Proteomes" id="UP000507470">
    <property type="component" value="Unassembled WGS sequence"/>
</dbReference>
<name>A0A6J8AZI9_MYTCO</name>
<dbReference type="InterPro" id="IPR016187">
    <property type="entry name" value="CTDL_fold"/>
</dbReference>
<sequence length="244" mass="27040">MQRNIDVNGACCMEDKCNNKLPLVIMGAEVPTTQQPAMVVNTTADPNSCKNLDDGACQRLALASPGICSDTCFAENVCPRMCGSCLNCYTCNDIDNITDCTTINVCQSGHSYCESHCARLVDFSSRSNMQDVFALLVPHRQGIYQDERVWTDATYSHSNWVWSHSGHYISSRSFRNLVHSHSTSQACGFAMVHTSSGGFVFAATTTEDLVADSCTKQHLPLCEASRKLMYMVDFQVLYVKERQN</sequence>
<dbReference type="AlphaFoldDB" id="A0A6J8AZI9"/>
<accession>A0A6J8AZI9</accession>
<proteinExistence type="predicted"/>
<gene>
    <name evidence="1" type="ORF">MCOR_12905</name>
</gene>
<protein>
    <recommendedName>
        <fullName evidence="3">C-type lectin domain-containing protein</fullName>
    </recommendedName>
</protein>
<evidence type="ECO:0000313" key="1">
    <source>
        <dbReference type="EMBL" id="CAC5376171.1"/>
    </source>
</evidence>
<reference evidence="1 2" key="1">
    <citation type="submission" date="2020-06" db="EMBL/GenBank/DDBJ databases">
        <authorList>
            <person name="Li R."/>
            <person name="Bekaert M."/>
        </authorList>
    </citation>
    <scope>NUCLEOTIDE SEQUENCE [LARGE SCALE GENOMIC DNA]</scope>
    <source>
        <strain evidence="2">wild</strain>
    </source>
</reference>
<dbReference type="Gene3D" id="3.10.100.10">
    <property type="entry name" value="Mannose-Binding Protein A, subunit A"/>
    <property type="match status" value="1"/>
</dbReference>
<dbReference type="EMBL" id="CACVKT020002176">
    <property type="protein sequence ID" value="CAC5376171.1"/>
    <property type="molecule type" value="Genomic_DNA"/>
</dbReference>
<evidence type="ECO:0000313" key="2">
    <source>
        <dbReference type="Proteomes" id="UP000507470"/>
    </source>
</evidence>
<dbReference type="SUPFAM" id="SSF56436">
    <property type="entry name" value="C-type lectin-like"/>
    <property type="match status" value="1"/>
</dbReference>
<dbReference type="OrthoDB" id="6100031at2759"/>
<keyword evidence="2" id="KW-1185">Reference proteome</keyword>